<dbReference type="InterPro" id="IPR036388">
    <property type="entry name" value="WH-like_DNA-bd_sf"/>
</dbReference>
<name>A0AA94EI65_9PSED</name>
<evidence type="ECO:0000256" key="4">
    <source>
        <dbReference type="ARBA" id="ARBA00023306"/>
    </source>
</evidence>
<dbReference type="GO" id="GO:0051304">
    <property type="term" value="P:chromosome separation"/>
    <property type="evidence" value="ECO:0007669"/>
    <property type="project" value="InterPro"/>
</dbReference>
<dbReference type="InterPro" id="IPR036390">
    <property type="entry name" value="WH_DNA-bd_sf"/>
</dbReference>
<keyword evidence="1" id="KW-0963">Cytoplasm</keyword>
<protein>
    <submittedName>
        <fullName evidence="5">Segregation and condensation protein B</fullName>
    </submittedName>
</protein>
<evidence type="ECO:0000256" key="2">
    <source>
        <dbReference type="ARBA" id="ARBA00022618"/>
    </source>
</evidence>
<evidence type="ECO:0000313" key="5">
    <source>
        <dbReference type="EMBL" id="RVD74705.1"/>
    </source>
</evidence>
<organism evidence="5 6">
    <name type="scientific">Pseudomonas koreensis</name>
    <dbReference type="NCBI Taxonomy" id="198620"/>
    <lineage>
        <taxon>Bacteria</taxon>
        <taxon>Pseudomonadati</taxon>
        <taxon>Pseudomonadota</taxon>
        <taxon>Gammaproteobacteria</taxon>
        <taxon>Pseudomonadales</taxon>
        <taxon>Pseudomonadaceae</taxon>
        <taxon>Pseudomonas</taxon>
    </lineage>
</organism>
<dbReference type="GO" id="GO:0051301">
    <property type="term" value="P:cell division"/>
    <property type="evidence" value="ECO:0007669"/>
    <property type="project" value="UniProtKB-KW"/>
</dbReference>
<keyword evidence="4" id="KW-0131">Cell cycle</keyword>
<dbReference type="PANTHER" id="PTHR34298:SF2">
    <property type="entry name" value="SEGREGATION AND CONDENSATION PROTEIN B"/>
    <property type="match status" value="1"/>
</dbReference>
<dbReference type="Gene3D" id="1.10.10.10">
    <property type="entry name" value="Winged helix-like DNA-binding domain superfamily/Winged helix DNA-binding domain"/>
    <property type="match status" value="2"/>
</dbReference>
<evidence type="ECO:0000313" key="6">
    <source>
        <dbReference type="Proteomes" id="UP000288002"/>
    </source>
</evidence>
<reference evidence="5 6" key="1">
    <citation type="submission" date="2016-10" db="EMBL/GenBank/DDBJ databases">
        <title>Search of new enzymes for the oxidation of sulfur compounds.</title>
        <authorList>
            <person name="Novo A."/>
            <person name="Moreira I.S."/>
            <person name="Castro P.M."/>
        </authorList>
    </citation>
    <scope>NUCLEOTIDE SEQUENCE [LARGE SCALE GENOMIC DNA]</scope>
    <source>
        <strain evidence="5 6">A9</strain>
    </source>
</reference>
<dbReference type="PANTHER" id="PTHR34298">
    <property type="entry name" value="SEGREGATION AND CONDENSATION PROTEIN B"/>
    <property type="match status" value="1"/>
</dbReference>
<proteinExistence type="predicted"/>
<comment type="caution">
    <text evidence="5">The sequence shown here is derived from an EMBL/GenBank/DDBJ whole genome shotgun (WGS) entry which is preliminary data.</text>
</comment>
<dbReference type="AlphaFoldDB" id="A0AA94EI65"/>
<dbReference type="InterPro" id="IPR005234">
    <property type="entry name" value="ScpB_csome_segregation"/>
</dbReference>
<dbReference type="Pfam" id="PF04079">
    <property type="entry name" value="SMC_ScpB"/>
    <property type="match status" value="1"/>
</dbReference>
<gene>
    <name evidence="5" type="ORF">A9HBioS_5398</name>
</gene>
<dbReference type="EMBL" id="MKWS01000028">
    <property type="protein sequence ID" value="RVD74705.1"/>
    <property type="molecule type" value="Genomic_DNA"/>
</dbReference>
<dbReference type="SUPFAM" id="SSF46785">
    <property type="entry name" value="Winged helix' DNA-binding domain"/>
    <property type="match status" value="2"/>
</dbReference>
<dbReference type="Proteomes" id="UP000288002">
    <property type="component" value="Unassembled WGS sequence"/>
</dbReference>
<keyword evidence="2" id="KW-0132">Cell division</keyword>
<dbReference type="NCBIfam" id="TIGR00281">
    <property type="entry name" value="SMC-Scp complex subunit ScpB"/>
    <property type="match status" value="1"/>
</dbReference>
<evidence type="ECO:0000256" key="1">
    <source>
        <dbReference type="ARBA" id="ARBA00022490"/>
    </source>
</evidence>
<evidence type="ECO:0000256" key="3">
    <source>
        <dbReference type="ARBA" id="ARBA00022829"/>
    </source>
</evidence>
<keyword evidence="3" id="KW-0159">Chromosome partition</keyword>
<dbReference type="RefSeq" id="WP_127652340.1">
    <property type="nucleotide sequence ID" value="NZ_MKWS01000028.1"/>
</dbReference>
<accession>A0AA94EI65</accession>
<sequence length="331" mass="37085">MNLTEPRELAPLLEAFLLASGKPQSLERLFELFEEGERPEPPVFKKALSLLAKSCEGRAFELKEVASGYRLQIREKFSPWVGRLWEERPQRYSRALLETMALIAYRQPITRGEIEDVRGVAVNTNIVKTLIEREWIRIVGYRDVPGKPAMFATTKAFLDHFNLKNLEDLPPLAELREMETEPVLDFDDAPVPAGLQELADASAEPEEPKEETSFHTLLLELDSMEEGIKTDFDDLLRDAADGDAPTPDAVTQVEPEPETAIAEPAIEVELEVESEAEPEEDILGVAEAREKLLAAVAALEQPAPEPELSEEEAEARALAEAIEAERREFDD</sequence>